<dbReference type="InterPro" id="IPR006330">
    <property type="entry name" value="Ado/ade_deaminase"/>
</dbReference>
<proteinExistence type="inferred from homology"/>
<dbReference type="Gene3D" id="3.20.20.140">
    <property type="entry name" value="Metal-dependent hydrolases"/>
    <property type="match status" value="1"/>
</dbReference>
<dbReference type="EMBL" id="WKLP01000061">
    <property type="protein sequence ID" value="MRY14689.1"/>
    <property type="molecule type" value="Genomic_DNA"/>
</dbReference>
<comment type="cofactor">
    <cofactor evidence="1">
        <name>Zn(2+)</name>
        <dbReference type="ChEBI" id="CHEBI:29105"/>
    </cofactor>
</comment>
<dbReference type="InterPro" id="IPR001365">
    <property type="entry name" value="A_deaminase_dom"/>
</dbReference>
<evidence type="ECO:0000313" key="8">
    <source>
        <dbReference type="EMBL" id="MRY14689.1"/>
    </source>
</evidence>
<dbReference type="GO" id="GO:0046872">
    <property type="term" value="F:metal ion binding"/>
    <property type="evidence" value="ECO:0007669"/>
    <property type="project" value="UniProtKB-KW"/>
</dbReference>
<comment type="similarity">
    <text evidence="2">Belongs to the metallo-dependent hydrolases superfamily. Adenosine and AMP deaminases family.</text>
</comment>
<evidence type="ECO:0000256" key="3">
    <source>
        <dbReference type="ARBA" id="ARBA00012784"/>
    </source>
</evidence>
<comment type="caution">
    <text evidence="8">The sequence shown here is derived from an EMBL/GenBank/DDBJ whole genome shotgun (WGS) entry which is preliminary data.</text>
</comment>
<keyword evidence="4" id="KW-0479">Metal-binding</keyword>
<sequence>METTREVKPDPRYVEETSNYLNSIRKNQAALRHFFNIMPKGGDVHNHLTGSAYAETYFELAAKKGMYVNLETGRLYTQKPIEVETIRLSKDMDDLHNHRMALIDKWSIRNFQPYKYPLGPDEYFFGTFGLLAALTSDVNNLAHLMNELKVRAYKERVQYLEVMASSPSVGQYCLLSEDDYKKYDKDLKEYVKENNISELISTLQTILDKFSDEKNEEATKCVNDYLDSIYTLDELSRNGQFSDVLCRYQGYASRGGEPIKVFAQLYVVHKACIKDERKLLVGCNIVAAENGEKSMLYYRSHMEMFALLAEKFKSVPTSLHAGELTMGLVRPEHLKYHITQAVDIGKAHRIGHGVDISFESWDVLLDGCSIDILGVMRDKAIPVEINLTSNEFILGVKDSAHPITFFHKNGIPIIISTDDPGILRTSLTEQFTLAVLRYGFSYEEIKQFVYNSIKYSFLPERKTSAEDYFDREDLIEKLDRDFVFFENRFHKSDFTPIDAECTGSNN</sequence>
<dbReference type="SUPFAM" id="SSF51556">
    <property type="entry name" value="Metallo-dependent hydrolases"/>
    <property type="match status" value="1"/>
</dbReference>
<dbReference type="GO" id="GO:0043103">
    <property type="term" value="P:hypoxanthine salvage"/>
    <property type="evidence" value="ECO:0007669"/>
    <property type="project" value="TreeGrafter"/>
</dbReference>
<evidence type="ECO:0000259" key="7">
    <source>
        <dbReference type="Pfam" id="PF00962"/>
    </source>
</evidence>
<dbReference type="RefSeq" id="WP_010802188.1">
    <property type="nucleotide sequence ID" value="NZ_CAKODT010000075.1"/>
</dbReference>
<evidence type="ECO:0000256" key="4">
    <source>
        <dbReference type="ARBA" id="ARBA00022723"/>
    </source>
</evidence>
<protein>
    <recommendedName>
        <fullName evidence="3">adenosine deaminase</fullName>
        <ecNumber evidence="3">3.5.4.4</ecNumber>
    </recommendedName>
</protein>
<dbReference type="EC" id="3.5.4.4" evidence="3"/>
<evidence type="ECO:0000256" key="5">
    <source>
        <dbReference type="ARBA" id="ARBA00022801"/>
    </source>
</evidence>
<dbReference type="Pfam" id="PF00962">
    <property type="entry name" value="A_deaminase"/>
    <property type="match status" value="1"/>
</dbReference>
<dbReference type="PANTHER" id="PTHR11409:SF43">
    <property type="entry name" value="ADENOSINE DEAMINASE"/>
    <property type="match status" value="1"/>
</dbReference>
<keyword evidence="5" id="KW-0378">Hydrolase</keyword>
<keyword evidence="6" id="KW-0862">Zinc</keyword>
<accession>A0A6G1ZL87</accession>
<gene>
    <name evidence="8" type="ORF">GKE01_24995</name>
</gene>
<dbReference type="GO" id="GO:0004000">
    <property type="term" value="F:adenosine deaminase activity"/>
    <property type="evidence" value="ECO:0007669"/>
    <property type="project" value="TreeGrafter"/>
</dbReference>
<dbReference type="GO" id="GO:0006154">
    <property type="term" value="P:adenosine catabolic process"/>
    <property type="evidence" value="ECO:0007669"/>
    <property type="project" value="TreeGrafter"/>
</dbReference>
<organism evidence="8">
    <name type="scientific">Parabacteroides goldsteinii</name>
    <dbReference type="NCBI Taxonomy" id="328812"/>
    <lineage>
        <taxon>Bacteria</taxon>
        <taxon>Pseudomonadati</taxon>
        <taxon>Bacteroidota</taxon>
        <taxon>Bacteroidia</taxon>
        <taxon>Bacteroidales</taxon>
        <taxon>Tannerellaceae</taxon>
        <taxon>Parabacteroides</taxon>
    </lineage>
</organism>
<dbReference type="GO" id="GO:0005829">
    <property type="term" value="C:cytosol"/>
    <property type="evidence" value="ECO:0007669"/>
    <property type="project" value="TreeGrafter"/>
</dbReference>
<feature type="domain" description="Adenosine deaminase" evidence="7">
    <location>
        <begin position="269"/>
        <end position="462"/>
    </location>
</feature>
<dbReference type="InterPro" id="IPR032466">
    <property type="entry name" value="Metal_Hydrolase"/>
</dbReference>
<name>A0A6G1ZL87_9BACT</name>
<evidence type="ECO:0000256" key="6">
    <source>
        <dbReference type="ARBA" id="ARBA00022833"/>
    </source>
</evidence>
<reference evidence="8" key="1">
    <citation type="journal article" date="2019" name="Nat. Med.">
        <title>A library of human gut bacterial isolates paired with longitudinal multiomics data enables mechanistic microbiome research.</title>
        <authorList>
            <person name="Poyet M."/>
            <person name="Groussin M."/>
            <person name="Gibbons S.M."/>
            <person name="Avila-Pacheco J."/>
            <person name="Jiang X."/>
            <person name="Kearney S.M."/>
            <person name="Perrotta A.R."/>
            <person name="Berdy B."/>
            <person name="Zhao S."/>
            <person name="Lieberman T.D."/>
            <person name="Swanson P.K."/>
            <person name="Smith M."/>
            <person name="Roesemann S."/>
            <person name="Alexander J.E."/>
            <person name="Rich S.A."/>
            <person name="Livny J."/>
            <person name="Vlamakis H."/>
            <person name="Clish C."/>
            <person name="Bullock K."/>
            <person name="Deik A."/>
            <person name="Scott J."/>
            <person name="Pierce K.A."/>
            <person name="Xavier R.J."/>
            <person name="Alm E.J."/>
        </authorList>
    </citation>
    <scope>NUCLEOTIDE SEQUENCE</scope>
    <source>
        <strain evidence="8">BIOML-A4</strain>
    </source>
</reference>
<dbReference type="AlphaFoldDB" id="A0A6G1ZL87"/>
<dbReference type="PANTHER" id="PTHR11409">
    <property type="entry name" value="ADENOSINE DEAMINASE"/>
    <property type="match status" value="1"/>
</dbReference>
<dbReference type="GO" id="GO:0046103">
    <property type="term" value="P:inosine biosynthetic process"/>
    <property type="evidence" value="ECO:0007669"/>
    <property type="project" value="TreeGrafter"/>
</dbReference>
<evidence type="ECO:0000256" key="2">
    <source>
        <dbReference type="ARBA" id="ARBA00006676"/>
    </source>
</evidence>
<evidence type="ECO:0000256" key="1">
    <source>
        <dbReference type="ARBA" id="ARBA00001947"/>
    </source>
</evidence>